<gene>
    <name evidence="8" type="ORF">CHU95_19305</name>
</gene>
<dbReference type="SUPFAM" id="SSF56935">
    <property type="entry name" value="Porins"/>
    <property type="match status" value="1"/>
</dbReference>
<evidence type="ECO:0000256" key="2">
    <source>
        <dbReference type="ARBA" id="ARBA00023136"/>
    </source>
</evidence>
<protein>
    <recommendedName>
        <fullName evidence="10">TonB-dependent receptor</fullName>
    </recommendedName>
</protein>
<dbReference type="Proteomes" id="UP000216998">
    <property type="component" value="Unassembled WGS sequence"/>
</dbReference>
<dbReference type="InterPro" id="IPR012910">
    <property type="entry name" value="Plug_dom"/>
</dbReference>
<feature type="domain" description="TonB-dependent receptor plug" evidence="7">
    <location>
        <begin position="83"/>
        <end position="195"/>
    </location>
</feature>
<keyword evidence="4" id="KW-0798">TonB box</keyword>
<dbReference type="NCBIfam" id="TIGR01782">
    <property type="entry name" value="TonB-Xanth-Caul"/>
    <property type="match status" value="1"/>
</dbReference>
<reference evidence="8 9" key="1">
    <citation type="submission" date="2017-07" db="EMBL/GenBank/DDBJ databases">
        <title>Niveispirillum cyanobacteriorum sp. nov., isolated from cyanobacterial aggregates in a eutrophic lake.</title>
        <authorList>
            <person name="Cai H."/>
        </authorList>
    </citation>
    <scope>NUCLEOTIDE SEQUENCE [LARGE SCALE GENOMIC DNA]</scope>
    <source>
        <strain evidence="9">TH1-14</strain>
    </source>
</reference>
<evidence type="ECO:0000256" key="4">
    <source>
        <dbReference type="RuleBase" id="RU003357"/>
    </source>
</evidence>
<evidence type="ECO:0000259" key="7">
    <source>
        <dbReference type="Pfam" id="PF07715"/>
    </source>
</evidence>
<dbReference type="OrthoDB" id="5476657at2"/>
<dbReference type="Pfam" id="PF00593">
    <property type="entry name" value="TonB_dep_Rec_b-barrel"/>
    <property type="match status" value="1"/>
</dbReference>
<comment type="similarity">
    <text evidence="4">Belongs to the TonB-dependent receptor family.</text>
</comment>
<dbReference type="EMBL" id="NOXU01000031">
    <property type="protein sequence ID" value="OYQ32885.1"/>
    <property type="molecule type" value="Genomic_DNA"/>
</dbReference>
<dbReference type="InterPro" id="IPR010104">
    <property type="entry name" value="TonB_rcpt_bac"/>
</dbReference>
<dbReference type="InterPro" id="IPR036942">
    <property type="entry name" value="Beta-barrel_TonB_sf"/>
</dbReference>
<dbReference type="Gene3D" id="2.170.130.10">
    <property type="entry name" value="TonB-dependent receptor, plug domain"/>
    <property type="match status" value="1"/>
</dbReference>
<comment type="subcellular location">
    <subcellularLocation>
        <location evidence="1 4">Cell outer membrane</location>
    </subcellularLocation>
</comment>
<accession>A0A255YW53</accession>
<evidence type="ECO:0000313" key="9">
    <source>
        <dbReference type="Proteomes" id="UP000216998"/>
    </source>
</evidence>
<evidence type="ECO:0000259" key="6">
    <source>
        <dbReference type="Pfam" id="PF00593"/>
    </source>
</evidence>
<keyword evidence="3" id="KW-0998">Cell outer membrane</keyword>
<evidence type="ECO:0000256" key="1">
    <source>
        <dbReference type="ARBA" id="ARBA00004442"/>
    </source>
</evidence>
<dbReference type="CDD" id="cd01347">
    <property type="entry name" value="ligand_gated_channel"/>
    <property type="match status" value="1"/>
</dbReference>
<sequence length="974" mass="105585">MGQTMRYSIDVPNRRRNPMSRSHRGSGRFFPVGVSAIAMSLAFGTGAVQAQEAPAQTDSGAVLEEIIVTGFRASLANSLNIKRNEAGVVDAISAEDIADFPDTNLAESIQRIPGVSIDRDAGEGRSLTVRGLSSEFTRTRINGIEAQATTGATDSSGGTNRGRGFDFNVFASELFNNITVRKTASAEVEEGSLGATVDLKTSRPFDFSGFTAAASGQAGYNDLSEKVNPRGAVLLSNTWLDDQIGALLSVAYSERDLLEEGFSSVRWGPANGDNGFQNPAALPGGAAAAGGIFHPRIPRYGRLVHDQERTGATLSLQARPAEGNTTVSFDVLYSKLDSTRQENFLEAWSLSRNATQGGKPQVDIVQTEIDSQTGEMLFARLDDMDIRSEQRFDVLQTEFTQYTLNVDHDFSETVRGSVTGGRAKSKFDNPVQTTVLMDRQDTDGYSWDFRQNRNLPLISYGFDVTSPSSWVITGPTGANPRSEIRMNPTFQTNVYDTAQGDLAWDINDTFSAKGGVNWKRFKSDAQAFARPSATSNVSPALPAGTTLASVTQLLTGFGKGLNLPSGSVTSWLVPDLAAFERLFNINCNCDTGVPGGDFRRQGLENSATVANWRNVEEESLGFWAQVDWNAELGDMPFRGNVGVRQVETDVTATGYSFVNGATRPVTGKNSYKDTLPSINLSLEPVDDVILRAAAAKVMSRPPVTNLTPVFTLTALNAPNPSASLGNVTLEPYRADTVDLSLEWYFAKESLISFAWFYKDISTFVQTTQQTMTYAQLTAMNAEAFPAGGGRDPNLTYVFSTPTNTPGGPLKGFEISFQAPFSFLPEGFNNLGVQANYTHVSSKIDYCTTAACSVFVTADLVNLSPDAWNGTLYYDDGEKFNARVSVAYRSGYYQQVPAANAGTRGIVANGKSATTTFDASASYNVTENFTISFEALNLTNEANRQYHGELDGVRNSTYVYHKTGRQFFLGARYKL</sequence>
<feature type="region of interest" description="Disordered" evidence="5">
    <location>
        <begin position="1"/>
        <end position="25"/>
    </location>
</feature>
<name>A0A255YW53_9PROT</name>
<keyword evidence="9" id="KW-1185">Reference proteome</keyword>
<dbReference type="Pfam" id="PF07715">
    <property type="entry name" value="Plug"/>
    <property type="match status" value="1"/>
</dbReference>
<dbReference type="GO" id="GO:0009279">
    <property type="term" value="C:cell outer membrane"/>
    <property type="evidence" value="ECO:0007669"/>
    <property type="project" value="UniProtKB-SubCell"/>
</dbReference>
<organism evidence="8 9">
    <name type="scientific">Niveispirillum lacus</name>
    <dbReference type="NCBI Taxonomy" id="1981099"/>
    <lineage>
        <taxon>Bacteria</taxon>
        <taxon>Pseudomonadati</taxon>
        <taxon>Pseudomonadota</taxon>
        <taxon>Alphaproteobacteria</taxon>
        <taxon>Rhodospirillales</taxon>
        <taxon>Azospirillaceae</taxon>
        <taxon>Niveispirillum</taxon>
    </lineage>
</organism>
<feature type="compositionally biased region" description="Basic residues" evidence="5">
    <location>
        <begin position="14"/>
        <end position="25"/>
    </location>
</feature>
<dbReference type="InterPro" id="IPR000531">
    <property type="entry name" value="Beta-barrel_TonB"/>
</dbReference>
<dbReference type="PANTHER" id="PTHR40980">
    <property type="entry name" value="PLUG DOMAIN-CONTAINING PROTEIN"/>
    <property type="match status" value="1"/>
</dbReference>
<evidence type="ECO:0000313" key="8">
    <source>
        <dbReference type="EMBL" id="OYQ32885.1"/>
    </source>
</evidence>
<dbReference type="Gene3D" id="2.40.170.20">
    <property type="entry name" value="TonB-dependent receptor, beta-barrel domain"/>
    <property type="match status" value="2"/>
</dbReference>
<proteinExistence type="inferred from homology"/>
<dbReference type="AlphaFoldDB" id="A0A255YW53"/>
<keyword evidence="2 4" id="KW-0472">Membrane</keyword>
<comment type="caution">
    <text evidence="8">The sequence shown here is derived from an EMBL/GenBank/DDBJ whole genome shotgun (WGS) entry which is preliminary data.</text>
</comment>
<evidence type="ECO:0008006" key="10">
    <source>
        <dbReference type="Google" id="ProtNLM"/>
    </source>
</evidence>
<evidence type="ECO:0000256" key="5">
    <source>
        <dbReference type="SAM" id="MobiDB-lite"/>
    </source>
</evidence>
<dbReference type="InterPro" id="IPR037066">
    <property type="entry name" value="Plug_dom_sf"/>
</dbReference>
<feature type="domain" description="TonB-dependent receptor-like beta-barrel" evidence="6">
    <location>
        <begin position="438"/>
        <end position="937"/>
    </location>
</feature>
<evidence type="ECO:0000256" key="3">
    <source>
        <dbReference type="ARBA" id="ARBA00023237"/>
    </source>
</evidence>
<dbReference type="PANTHER" id="PTHR40980:SF3">
    <property type="entry name" value="TONB-DEPENDENT RECEPTOR-LIKE BETA-BARREL DOMAIN-CONTAINING PROTEIN"/>
    <property type="match status" value="1"/>
</dbReference>